<dbReference type="SUPFAM" id="SSF89796">
    <property type="entry name" value="CoA-transferase family III (CaiB/BaiF)"/>
    <property type="match status" value="1"/>
</dbReference>
<dbReference type="GO" id="GO:0003824">
    <property type="term" value="F:catalytic activity"/>
    <property type="evidence" value="ECO:0007669"/>
    <property type="project" value="InterPro"/>
</dbReference>
<dbReference type="EMBL" id="UINC01119997">
    <property type="protein sequence ID" value="SVC94195.1"/>
    <property type="molecule type" value="Genomic_DNA"/>
</dbReference>
<accession>A0A382RAI9</accession>
<dbReference type="PANTHER" id="PTHR48228:SF5">
    <property type="entry name" value="ALPHA-METHYLACYL-COA RACEMASE"/>
    <property type="match status" value="1"/>
</dbReference>
<dbReference type="AlphaFoldDB" id="A0A382RAI9"/>
<dbReference type="Pfam" id="PF02515">
    <property type="entry name" value="CoA_transf_3"/>
    <property type="match status" value="1"/>
</dbReference>
<dbReference type="InterPro" id="IPR023606">
    <property type="entry name" value="CoA-Trfase_III_dom_1_sf"/>
</dbReference>
<protein>
    <recommendedName>
        <fullName evidence="2">CoA transferase</fullName>
    </recommendedName>
</protein>
<evidence type="ECO:0008006" key="2">
    <source>
        <dbReference type="Google" id="ProtNLM"/>
    </source>
</evidence>
<dbReference type="InterPro" id="IPR050509">
    <property type="entry name" value="CoA-transferase_III"/>
</dbReference>
<dbReference type="InterPro" id="IPR003673">
    <property type="entry name" value="CoA-Trfase_fam_III"/>
</dbReference>
<sequence length="225" mass="24034">MLDDYRVLDLTDQNGIFCGYILAYLGADVVMLEPPGGRSERVQHELLWQSYARGKASLEIDISAERESFAGLVRQSDFLIESCTQTERQRLGLGYEELAAINPRLIVVSITPFGTGGPRSDWPATDLTVWAASGALILGGDADRAPVRTSVPQSFLHAGGDAAGAALIALQERHRSGRGQHVDISGQASSAQAVLSAYLGPGNHSETVIRREAGGLASVFPVKMT</sequence>
<name>A0A382RAI9_9ZZZZ</name>
<proteinExistence type="predicted"/>
<gene>
    <name evidence="1" type="ORF">METZ01_LOCUS347049</name>
</gene>
<reference evidence="1" key="1">
    <citation type="submission" date="2018-05" db="EMBL/GenBank/DDBJ databases">
        <authorList>
            <person name="Lanie J.A."/>
            <person name="Ng W.-L."/>
            <person name="Kazmierczak K.M."/>
            <person name="Andrzejewski T.M."/>
            <person name="Davidsen T.M."/>
            <person name="Wayne K.J."/>
            <person name="Tettelin H."/>
            <person name="Glass J.I."/>
            <person name="Rusch D."/>
            <person name="Podicherti R."/>
            <person name="Tsui H.-C.T."/>
            <person name="Winkler M.E."/>
        </authorList>
    </citation>
    <scope>NUCLEOTIDE SEQUENCE</scope>
</reference>
<organism evidence="1">
    <name type="scientific">marine metagenome</name>
    <dbReference type="NCBI Taxonomy" id="408172"/>
    <lineage>
        <taxon>unclassified sequences</taxon>
        <taxon>metagenomes</taxon>
        <taxon>ecological metagenomes</taxon>
    </lineage>
</organism>
<dbReference type="PANTHER" id="PTHR48228">
    <property type="entry name" value="SUCCINYL-COA--D-CITRAMALATE COA-TRANSFERASE"/>
    <property type="match status" value="1"/>
</dbReference>
<dbReference type="Gene3D" id="3.40.50.10540">
    <property type="entry name" value="Crotonobetainyl-coa:carnitine coa-transferase, domain 1"/>
    <property type="match status" value="1"/>
</dbReference>
<evidence type="ECO:0000313" key="1">
    <source>
        <dbReference type="EMBL" id="SVC94195.1"/>
    </source>
</evidence>
<feature type="non-terminal residue" evidence="1">
    <location>
        <position position="225"/>
    </location>
</feature>